<accession>A0ABY1QRM5</accession>
<dbReference type="Gene3D" id="2.60.40.10">
    <property type="entry name" value="Immunoglobulins"/>
    <property type="match status" value="1"/>
</dbReference>
<name>A0ABY1QRM5_9BACT</name>
<keyword evidence="1" id="KW-1133">Transmembrane helix</keyword>
<dbReference type="PANTHER" id="PTHR37947:SF1">
    <property type="entry name" value="BLL2462 PROTEIN"/>
    <property type="match status" value="1"/>
</dbReference>
<dbReference type="Proteomes" id="UP001158067">
    <property type="component" value="Unassembled WGS sequence"/>
</dbReference>
<dbReference type="EMBL" id="FXUG01000026">
    <property type="protein sequence ID" value="SMP78469.1"/>
    <property type="molecule type" value="Genomic_DNA"/>
</dbReference>
<comment type="caution">
    <text evidence="2">The sequence shown here is derived from an EMBL/GenBank/DDBJ whole genome shotgun (WGS) entry which is preliminary data.</text>
</comment>
<sequence>MISALGLPMGNSILIGMNVIWGAPEWLIPAAIVASLLIGLTLWNYARSPSAGWVRWLAAGLKITAIVLATVCLLQPMQSSERARPKANLLPILVDRSQSMNLKASSMSESRRDRVEDLFSNQNAWLRRMEQDFDVRGYTFADRTEKTSFAATSNFQLDPANENVSNLKSSLNSISERFSGRPIAGLMLFTDGNPTDLPSADFDWKSMGIPIYPVLPGESDVIADIGIRDISVRQTDFESAPVSVRVQFESTGDERDLVVVLQDQEEPDFKQERKVTLKSGESSGEVTFQCRPTKPGLRLFTATVFAARDREAFSDVTNLSAVESRFEATAVNNQRVVAVDRAAGPYRILYVAGRPNWEFKFLRRALSADAEIQLVGLMRIANKEPKFSFRDQGVSETNSLFRGVDDREAELAQQYDEPVMIRMGVKESEELSDGFPESDEELFAYHAIILDDIEPEFFSEDQLLLLRQFVSVRGGGLLMLGGQESFSGKSFSESTLGELSAVYGPRSSQESLTDEYQFSMTREGMLEPWLRLRDNEADENTRLNELPHLTTVNSVGDVKPGAFVLAEMVRGDGKTLPAIVAHRFGKGRTAAMPLGDLWRWSMHRPAKAEGDARDDPAQMWRQIAHWLVGEVPRRVEARVEKNAETDAAIDLVITVRDEAFLPLDNANIELTVTPIGGEPLVLQVTPDDQSAGVYRTTYWADQPGAYRVSASVAGPDDAPIGNAETGWTSEPEVREFQNLALNRDLLQSIADQTGGKVIDDDELDSFATELPTQKVPVTEMWTHPLWHSAWWMTAMIACLCSEWGIRRWKGLA</sequence>
<organism evidence="2 3">
    <name type="scientific">Neorhodopirellula lusitana</name>
    <dbReference type="NCBI Taxonomy" id="445327"/>
    <lineage>
        <taxon>Bacteria</taxon>
        <taxon>Pseudomonadati</taxon>
        <taxon>Planctomycetota</taxon>
        <taxon>Planctomycetia</taxon>
        <taxon>Pirellulales</taxon>
        <taxon>Pirellulaceae</taxon>
        <taxon>Neorhodopirellula</taxon>
    </lineage>
</organism>
<protein>
    <submittedName>
        <fullName evidence="2">Uncharacterized membrane protein</fullName>
    </submittedName>
</protein>
<evidence type="ECO:0000313" key="2">
    <source>
        <dbReference type="EMBL" id="SMP78469.1"/>
    </source>
</evidence>
<dbReference type="PANTHER" id="PTHR37947">
    <property type="entry name" value="BLL2462 PROTEIN"/>
    <property type="match status" value="1"/>
</dbReference>
<proteinExistence type="predicted"/>
<keyword evidence="1" id="KW-0812">Transmembrane</keyword>
<dbReference type="SUPFAM" id="SSF52317">
    <property type="entry name" value="Class I glutamine amidotransferase-like"/>
    <property type="match status" value="1"/>
</dbReference>
<feature type="transmembrane region" description="Helical" evidence="1">
    <location>
        <begin position="26"/>
        <end position="46"/>
    </location>
</feature>
<reference evidence="2 3" key="1">
    <citation type="submission" date="2017-05" db="EMBL/GenBank/DDBJ databases">
        <authorList>
            <person name="Varghese N."/>
            <person name="Submissions S."/>
        </authorList>
    </citation>
    <scope>NUCLEOTIDE SEQUENCE [LARGE SCALE GENOMIC DNA]</scope>
    <source>
        <strain evidence="2 3">DSM 25457</strain>
    </source>
</reference>
<dbReference type="InterPro" id="IPR013783">
    <property type="entry name" value="Ig-like_fold"/>
</dbReference>
<evidence type="ECO:0000313" key="3">
    <source>
        <dbReference type="Proteomes" id="UP001158067"/>
    </source>
</evidence>
<dbReference type="InterPro" id="IPR029062">
    <property type="entry name" value="Class_I_gatase-like"/>
</dbReference>
<keyword evidence="3" id="KW-1185">Reference proteome</keyword>
<evidence type="ECO:0000256" key="1">
    <source>
        <dbReference type="SAM" id="Phobius"/>
    </source>
</evidence>
<dbReference type="Gene3D" id="3.40.50.880">
    <property type="match status" value="1"/>
</dbReference>
<gene>
    <name evidence="2" type="ORF">SAMN06265222_12620</name>
</gene>
<feature type="transmembrane region" description="Helical" evidence="1">
    <location>
        <begin position="53"/>
        <end position="77"/>
    </location>
</feature>
<keyword evidence="1" id="KW-0472">Membrane</keyword>